<organism evidence="2 3">
    <name type="scientific">Streblomastix strix</name>
    <dbReference type="NCBI Taxonomy" id="222440"/>
    <lineage>
        <taxon>Eukaryota</taxon>
        <taxon>Metamonada</taxon>
        <taxon>Preaxostyla</taxon>
        <taxon>Oxymonadida</taxon>
        <taxon>Streblomastigidae</taxon>
        <taxon>Streblomastix</taxon>
    </lineage>
</organism>
<keyword evidence="1" id="KW-0732">Signal</keyword>
<gene>
    <name evidence="2" type="ORF">EZS28_056310</name>
</gene>
<reference evidence="2 3" key="1">
    <citation type="submission" date="2019-03" db="EMBL/GenBank/DDBJ databases">
        <title>Single cell metagenomics reveals metabolic interactions within the superorganism composed of flagellate Streblomastix strix and complex community of Bacteroidetes bacteria on its surface.</title>
        <authorList>
            <person name="Treitli S.C."/>
            <person name="Kolisko M."/>
            <person name="Husnik F."/>
            <person name="Keeling P."/>
            <person name="Hampl V."/>
        </authorList>
    </citation>
    <scope>NUCLEOTIDE SEQUENCE [LARGE SCALE GENOMIC DNA]</scope>
    <source>
        <strain evidence="2">ST1C</strain>
    </source>
</reference>
<dbReference type="Proteomes" id="UP000324800">
    <property type="component" value="Unassembled WGS sequence"/>
</dbReference>
<accession>A0A5J4PLV1</accession>
<feature type="chain" id="PRO_5023932697" description="Tyr recombinase domain-containing protein" evidence="1">
    <location>
        <begin position="18"/>
        <end position="89"/>
    </location>
</feature>
<dbReference type="EMBL" id="SNRW01049749">
    <property type="protein sequence ID" value="KAA6310455.1"/>
    <property type="molecule type" value="Genomic_DNA"/>
</dbReference>
<feature type="non-terminal residue" evidence="2">
    <location>
        <position position="1"/>
    </location>
</feature>
<sequence length="89" mass="9844">SRIIAAALVMLFTVARLAELRRATLLSASNDEYIIQTTILKSPKELLIAKSARFPMKESAYYVGSSLDFQTENQSLQTMPKKYGGSATQ</sequence>
<proteinExistence type="predicted"/>
<feature type="signal peptide" evidence="1">
    <location>
        <begin position="1"/>
        <end position="17"/>
    </location>
</feature>
<protein>
    <recommendedName>
        <fullName evidence="4">Tyr recombinase domain-containing protein</fullName>
    </recommendedName>
</protein>
<dbReference type="AlphaFoldDB" id="A0A5J4PLV1"/>
<evidence type="ECO:0000313" key="3">
    <source>
        <dbReference type="Proteomes" id="UP000324800"/>
    </source>
</evidence>
<evidence type="ECO:0008006" key="4">
    <source>
        <dbReference type="Google" id="ProtNLM"/>
    </source>
</evidence>
<evidence type="ECO:0000256" key="1">
    <source>
        <dbReference type="SAM" id="SignalP"/>
    </source>
</evidence>
<name>A0A5J4PLV1_9EUKA</name>
<comment type="caution">
    <text evidence="2">The sequence shown here is derived from an EMBL/GenBank/DDBJ whole genome shotgun (WGS) entry which is preliminary data.</text>
</comment>
<evidence type="ECO:0000313" key="2">
    <source>
        <dbReference type="EMBL" id="KAA6310455.1"/>
    </source>
</evidence>